<accession>A0A6S7GF06</accession>
<dbReference type="CDD" id="cd00190">
    <property type="entry name" value="Tryp_SPc"/>
    <property type="match status" value="1"/>
</dbReference>
<name>A0A6S7GF06_PARCT</name>
<dbReference type="SUPFAM" id="SSF50370">
    <property type="entry name" value="Ricin B-like lectins"/>
    <property type="match status" value="2"/>
</dbReference>
<dbReference type="InterPro" id="IPR000772">
    <property type="entry name" value="Ricin_B_lectin"/>
</dbReference>
<evidence type="ECO:0000313" key="8">
    <source>
        <dbReference type="Proteomes" id="UP001152795"/>
    </source>
</evidence>
<keyword evidence="7" id="KW-0812">Transmembrane</keyword>
<evidence type="ECO:0000256" key="5">
    <source>
        <dbReference type="SAM" id="MobiDB-lite"/>
    </source>
</evidence>
<keyword evidence="2" id="KW-0378">Hydrolase</keyword>
<evidence type="ECO:0000256" key="4">
    <source>
        <dbReference type="ARBA" id="ARBA00023157"/>
    </source>
</evidence>
<organism evidence="7 8">
    <name type="scientific">Paramuricea clavata</name>
    <name type="common">Red gorgonian</name>
    <name type="synonym">Violescent sea-whip</name>
    <dbReference type="NCBI Taxonomy" id="317549"/>
    <lineage>
        <taxon>Eukaryota</taxon>
        <taxon>Metazoa</taxon>
        <taxon>Cnidaria</taxon>
        <taxon>Anthozoa</taxon>
        <taxon>Octocorallia</taxon>
        <taxon>Malacalcyonacea</taxon>
        <taxon>Plexauridae</taxon>
        <taxon>Paramuricea</taxon>
    </lineage>
</organism>
<dbReference type="Pfam" id="PF00652">
    <property type="entry name" value="Ricin_B_lectin"/>
    <property type="match status" value="1"/>
</dbReference>
<dbReference type="GO" id="GO:0006508">
    <property type="term" value="P:proteolysis"/>
    <property type="evidence" value="ECO:0007669"/>
    <property type="project" value="UniProtKB-KW"/>
</dbReference>
<dbReference type="GO" id="GO:0004252">
    <property type="term" value="F:serine-type endopeptidase activity"/>
    <property type="evidence" value="ECO:0007669"/>
    <property type="project" value="InterPro"/>
</dbReference>
<feature type="signal peptide" evidence="6">
    <location>
        <begin position="1"/>
        <end position="22"/>
    </location>
</feature>
<dbReference type="InterPro" id="IPR009003">
    <property type="entry name" value="Peptidase_S1_PA"/>
</dbReference>
<dbReference type="CDD" id="cd23385">
    <property type="entry name" value="beta-trefoil_Ricin_MRC-like"/>
    <property type="match status" value="2"/>
</dbReference>
<dbReference type="InterPro" id="IPR050127">
    <property type="entry name" value="Serine_Proteases_S1"/>
</dbReference>
<dbReference type="SUPFAM" id="SSF50494">
    <property type="entry name" value="Trypsin-like serine proteases"/>
    <property type="match status" value="1"/>
</dbReference>
<dbReference type="PROSITE" id="PS00135">
    <property type="entry name" value="TRYPSIN_SER"/>
    <property type="match status" value="1"/>
</dbReference>
<dbReference type="PANTHER" id="PTHR24264">
    <property type="entry name" value="TRYPSIN-RELATED"/>
    <property type="match status" value="1"/>
</dbReference>
<dbReference type="PROSITE" id="PS50231">
    <property type="entry name" value="RICIN_B_LECTIN"/>
    <property type="match status" value="2"/>
</dbReference>
<dbReference type="PROSITE" id="PS00134">
    <property type="entry name" value="TRYPSIN_HIS"/>
    <property type="match status" value="1"/>
</dbReference>
<dbReference type="InterPro" id="IPR001254">
    <property type="entry name" value="Trypsin_dom"/>
</dbReference>
<keyword evidence="1 7" id="KW-0645">Protease</keyword>
<dbReference type="Proteomes" id="UP001152795">
    <property type="component" value="Unassembled WGS sequence"/>
</dbReference>
<dbReference type="InterPro" id="IPR001314">
    <property type="entry name" value="Peptidase_S1A"/>
</dbReference>
<keyword evidence="4" id="KW-1015">Disulfide bond</keyword>
<evidence type="ECO:0000256" key="2">
    <source>
        <dbReference type="ARBA" id="ARBA00022801"/>
    </source>
</evidence>
<dbReference type="PANTHER" id="PTHR24264:SF54">
    <property type="entry name" value="PEPTIDASE S1 DOMAIN-CONTAINING PROTEIN"/>
    <property type="match status" value="1"/>
</dbReference>
<keyword evidence="8" id="KW-1185">Reference proteome</keyword>
<protein>
    <submittedName>
        <fullName evidence="7">Transmembrane protease serine 6-like</fullName>
    </submittedName>
</protein>
<dbReference type="InterPro" id="IPR043504">
    <property type="entry name" value="Peptidase_S1_PA_chymotrypsin"/>
</dbReference>
<keyword evidence="3" id="KW-0720">Serine protease</keyword>
<evidence type="ECO:0000256" key="1">
    <source>
        <dbReference type="ARBA" id="ARBA00022670"/>
    </source>
</evidence>
<proteinExistence type="predicted"/>
<dbReference type="Gene3D" id="2.80.10.50">
    <property type="match status" value="2"/>
</dbReference>
<feature type="region of interest" description="Disordered" evidence="5">
    <location>
        <begin position="31"/>
        <end position="50"/>
    </location>
</feature>
<comment type="caution">
    <text evidence="7">The sequence shown here is derived from an EMBL/GenBank/DDBJ whole genome shotgun (WGS) entry which is preliminary data.</text>
</comment>
<keyword evidence="7" id="KW-0472">Membrane</keyword>
<gene>
    <name evidence="7" type="ORF">PACLA_8A002538</name>
</gene>
<dbReference type="OrthoDB" id="6380398at2759"/>
<sequence>MATNRVVRFLLLLSCLCASICARRDPTRRKINRAPQTTTRPPAQVTGTSTTSSNLFQIQSSGYNKCLTASYVRRRGVYRRTFNGKGYVYSYHYVVATSVALSLSGCYLSKQQSWRWTSDGRLQSDLNQQCLAVTRVNIDHGYRRKIYGASLQPCNSTTSDQGWVCNGGFLKLKNKNLYLIPYIYTGNPDIGGILIKPSVTNSCLWARYGTSKSLCGNAPRTTPTPTAQVTTVTAQNQWFQIKNTAYNKCLALRDRPKSQLSYGFRRLTFTLDTCDQNSARQLWQWTSDGQLKLNHNRNCLTYDGSIKSIHFQPCTASNRNQQWLCVGNKLKLRFNTQYLGTVLSTISRRGNTYYVHMGYNVLTGWYCPYASCTWSHFRTGLSICDNGKATTTTDAMTTQIISTQTSTTIVTTANTPATTTIPSTIQPPVPRTDDIGTPPLPPTGALIPPPNPAKTPPVPPFPANTPPVVTTTKPPPPQGNKKIRCGTKDRIGGVVNGTRAAAGSWPWQVGIKKCAHCNITCGGALINDEWVVTAAHCVSQSFPNELYIVIGEVDQSTKSGHEQRFRCTKIIVHEDYGVDAPYDKDIAIIRLDKYAVYNDNVRPLCMPGSGTVLTENDLCTVTGFGRVTQNGVKSARLLEANVKIVNFNTCVKTYASLLNPRNVTSNMFCAGYKKGGTDACQGDSGGPLTCFDRSNSRFILGGLVSWGIGCAQPDHYGVYTNTALFTPWVQKKLAVFGY</sequence>
<evidence type="ECO:0000256" key="3">
    <source>
        <dbReference type="ARBA" id="ARBA00022825"/>
    </source>
</evidence>
<feature type="region of interest" description="Disordered" evidence="5">
    <location>
        <begin position="468"/>
        <end position="489"/>
    </location>
</feature>
<dbReference type="PROSITE" id="PS50240">
    <property type="entry name" value="TRYPSIN_DOM"/>
    <property type="match status" value="1"/>
</dbReference>
<dbReference type="AlphaFoldDB" id="A0A6S7GF06"/>
<dbReference type="InterPro" id="IPR035992">
    <property type="entry name" value="Ricin_B-like_lectins"/>
</dbReference>
<dbReference type="InterPro" id="IPR033116">
    <property type="entry name" value="TRYPSIN_SER"/>
</dbReference>
<reference evidence="7" key="1">
    <citation type="submission" date="2020-04" db="EMBL/GenBank/DDBJ databases">
        <authorList>
            <person name="Alioto T."/>
            <person name="Alioto T."/>
            <person name="Gomez Garrido J."/>
        </authorList>
    </citation>
    <scope>NUCLEOTIDE SEQUENCE</scope>
    <source>
        <strain evidence="7">A484AB</strain>
    </source>
</reference>
<keyword evidence="6" id="KW-0732">Signal</keyword>
<dbReference type="InterPro" id="IPR018114">
    <property type="entry name" value="TRYPSIN_HIS"/>
</dbReference>
<feature type="chain" id="PRO_5043915964" evidence="6">
    <location>
        <begin position="23"/>
        <end position="738"/>
    </location>
</feature>
<dbReference type="EMBL" id="CACRXK020000658">
    <property type="protein sequence ID" value="CAB3983800.1"/>
    <property type="molecule type" value="Genomic_DNA"/>
</dbReference>
<dbReference type="Pfam" id="PF00089">
    <property type="entry name" value="Trypsin"/>
    <property type="match status" value="1"/>
</dbReference>
<evidence type="ECO:0000256" key="6">
    <source>
        <dbReference type="SAM" id="SignalP"/>
    </source>
</evidence>
<dbReference type="Gene3D" id="2.40.10.10">
    <property type="entry name" value="Trypsin-like serine proteases"/>
    <property type="match status" value="1"/>
</dbReference>
<dbReference type="SMART" id="SM00020">
    <property type="entry name" value="Tryp_SPc"/>
    <property type="match status" value="1"/>
</dbReference>
<dbReference type="GO" id="GO:0005615">
    <property type="term" value="C:extracellular space"/>
    <property type="evidence" value="ECO:0007669"/>
    <property type="project" value="TreeGrafter"/>
</dbReference>
<feature type="compositionally biased region" description="Polar residues" evidence="5">
    <location>
        <begin position="34"/>
        <end position="50"/>
    </location>
</feature>
<dbReference type="FunFam" id="2.40.10.10:FF:000003">
    <property type="entry name" value="Transmembrane serine protease 3"/>
    <property type="match status" value="1"/>
</dbReference>
<evidence type="ECO:0000313" key="7">
    <source>
        <dbReference type="EMBL" id="CAB3983800.1"/>
    </source>
</evidence>
<dbReference type="PRINTS" id="PR00722">
    <property type="entry name" value="CHYMOTRYPSIN"/>
</dbReference>